<organism evidence="3">
    <name type="scientific">Iconisemion striatum</name>
    <dbReference type="NCBI Taxonomy" id="60296"/>
    <lineage>
        <taxon>Eukaryota</taxon>
        <taxon>Metazoa</taxon>
        <taxon>Chordata</taxon>
        <taxon>Craniata</taxon>
        <taxon>Vertebrata</taxon>
        <taxon>Euteleostomi</taxon>
        <taxon>Actinopterygii</taxon>
        <taxon>Neopterygii</taxon>
        <taxon>Teleostei</taxon>
        <taxon>Neoteleostei</taxon>
        <taxon>Acanthomorphata</taxon>
        <taxon>Ovalentaria</taxon>
        <taxon>Atherinomorphae</taxon>
        <taxon>Cyprinodontiformes</taxon>
        <taxon>Nothobranchiidae</taxon>
        <taxon>Iconisemion</taxon>
    </lineage>
</organism>
<reference evidence="3" key="2">
    <citation type="submission" date="2016-06" db="EMBL/GenBank/DDBJ databases">
        <title>The genome of a short-lived fish provides insights into sex chromosome evolution and the genetic control of aging.</title>
        <authorList>
            <person name="Reichwald K."/>
            <person name="Felder M."/>
            <person name="Petzold A."/>
            <person name="Koch P."/>
            <person name="Groth M."/>
            <person name="Platzer M."/>
        </authorList>
    </citation>
    <scope>NUCLEOTIDE SEQUENCE</scope>
    <source>
        <tissue evidence="3">Brain</tissue>
    </source>
</reference>
<evidence type="ECO:0000313" key="3">
    <source>
        <dbReference type="EMBL" id="SBP28874.1"/>
    </source>
</evidence>
<dbReference type="AlphaFoldDB" id="A0A1A7YFE6"/>
<protein>
    <submittedName>
        <fullName evidence="3">Uncharacterized protein</fullName>
    </submittedName>
</protein>
<sequence length="238" mass="27432">MFRVSVIVIVLLILGITAKPWNKLTNEAFEEAVRSLHENGKLSWEVEVEPPENIDDIQNEIDPRKNYPNVEEDLEKPHHPSTAELHAQIHQVLDPAAEVQAELPKSIKMKYNQEAEEDRDDIDHPVFAEVVDEQPEEVWNEEYKRLIEKFAPLAAGYKAEVVGAPYQPETDQNELPLGSRRTAGLYLQPEEDMDDLYHKDVPMEVLPQVDTKAAAHVDLPFQRKYSEPEEDLDHLYHK</sequence>
<reference evidence="3" key="1">
    <citation type="submission" date="2016-05" db="EMBL/GenBank/DDBJ databases">
        <authorList>
            <person name="Lavstsen T."/>
            <person name="Jespersen J.S."/>
        </authorList>
    </citation>
    <scope>NUCLEOTIDE SEQUENCE</scope>
    <source>
        <tissue evidence="3">Brain</tissue>
    </source>
</reference>
<proteinExistence type="predicted"/>
<feature type="region of interest" description="Disordered" evidence="1">
    <location>
        <begin position="51"/>
        <end position="76"/>
    </location>
</feature>
<keyword evidence="2" id="KW-0732">Signal</keyword>
<feature type="chain" id="PRO_5008363882" evidence="2">
    <location>
        <begin position="19"/>
        <end position="238"/>
    </location>
</feature>
<name>A0A1A7YFE6_9TELE</name>
<feature type="signal peptide" evidence="2">
    <location>
        <begin position="1"/>
        <end position="18"/>
    </location>
</feature>
<accession>A0A1A7YFE6</accession>
<evidence type="ECO:0000256" key="1">
    <source>
        <dbReference type="SAM" id="MobiDB-lite"/>
    </source>
</evidence>
<gene>
    <name evidence="3" type="primary">Nfu_g_1_014460</name>
</gene>
<evidence type="ECO:0000256" key="2">
    <source>
        <dbReference type="SAM" id="SignalP"/>
    </source>
</evidence>
<dbReference type="EMBL" id="HADX01006642">
    <property type="protein sequence ID" value="SBP28874.1"/>
    <property type="molecule type" value="Transcribed_RNA"/>
</dbReference>